<dbReference type="eggNOG" id="KOG1650">
    <property type="taxonomic scope" value="Eukaryota"/>
</dbReference>
<proteinExistence type="inferred from homology"/>
<dbReference type="STRING" id="4572.M8AF67"/>
<dbReference type="EMBL" id="KD122441">
    <property type="protein sequence ID" value="EMS59304.1"/>
    <property type="molecule type" value="Genomic_DNA"/>
</dbReference>
<protein>
    <submittedName>
        <fullName evidence="16">Cation/H(+) antiporter 15</fullName>
    </submittedName>
</protein>
<evidence type="ECO:0000256" key="4">
    <source>
        <dbReference type="ARBA" id="ARBA00022448"/>
    </source>
</evidence>
<keyword evidence="11 14" id="KW-0472">Membrane</keyword>
<dbReference type="GO" id="GO:0016020">
    <property type="term" value="C:membrane"/>
    <property type="evidence" value="ECO:0007669"/>
    <property type="project" value="UniProtKB-SubCell"/>
</dbReference>
<feature type="region of interest" description="Disordered" evidence="13">
    <location>
        <begin position="628"/>
        <end position="671"/>
    </location>
</feature>
<dbReference type="GO" id="GO:0015297">
    <property type="term" value="F:antiporter activity"/>
    <property type="evidence" value="ECO:0007669"/>
    <property type="project" value="InterPro"/>
</dbReference>
<comment type="similarity">
    <text evidence="12">Belongs to the monovalent cation:proton antiporter 2 (CPA2) transporter (TC 2.A.37) family. CHX (TC 2.A.37.4) subfamily.</text>
</comment>
<dbReference type="PANTHER" id="PTHR32468:SF102">
    <property type="entry name" value="OS08G0117800 PROTEIN"/>
    <property type="match status" value="1"/>
</dbReference>
<evidence type="ECO:0000256" key="8">
    <source>
        <dbReference type="ARBA" id="ARBA00022958"/>
    </source>
</evidence>
<feature type="region of interest" description="Disordered" evidence="13">
    <location>
        <begin position="566"/>
        <end position="600"/>
    </location>
</feature>
<dbReference type="GO" id="GO:0006885">
    <property type="term" value="P:regulation of pH"/>
    <property type="evidence" value="ECO:0007669"/>
    <property type="project" value="TreeGrafter"/>
</dbReference>
<dbReference type="InterPro" id="IPR050794">
    <property type="entry name" value="CPA2_transporter"/>
</dbReference>
<feature type="transmembrane region" description="Helical" evidence="14">
    <location>
        <begin position="276"/>
        <end position="294"/>
    </location>
</feature>
<evidence type="ECO:0000256" key="6">
    <source>
        <dbReference type="ARBA" id="ARBA00022692"/>
    </source>
</evidence>
<keyword evidence="10" id="KW-0406">Ion transport</keyword>
<evidence type="ECO:0000256" key="14">
    <source>
        <dbReference type="SAM" id="Phobius"/>
    </source>
</evidence>
<evidence type="ECO:0000256" key="7">
    <source>
        <dbReference type="ARBA" id="ARBA00022946"/>
    </source>
</evidence>
<gene>
    <name evidence="16" type="ORF">TRIUR3_10252</name>
</gene>
<accession>M8AF67</accession>
<dbReference type="InterPro" id="IPR038770">
    <property type="entry name" value="Na+/solute_symporter_sf"/>
</dbReference>
<keyword evidence="9 14" id="KW-1133">Transmembrane helix</keyword>
<dbReference type="GO" id="GO:0009941">
    <property type="term" value="C:chloroplast envelope"/>
    <property type="evidence" value="ECO:0007669"/>
    <property type="project" value="UniProtKB-SubCell"/>
</dbReference>
<dbReference type="GO" id="GO:0006813">
    <property type="term" value="P:potassium ion transport"/>
    <property type="evidence" value="ECO:0007669"/>
    <property type="project" value="UniProtKB-KW"/>
</dbReference>
<evidence type="ECO:0000256" key="11">
    <source>
        <dbReference type="ARBA" id="ARBA00023136"/>
    </source>
</evidence>
<evidence type="ECO:0000256" key="2">
    <source>
        <dbReference type="ARBA" id="ARBA00004119"/>
    </source>
</evidence>
<evidence type="ECO:0000256" key="13">
    <source>
        <dbReference type="SAM" id="MobiDB-lite"/>
    </source>
</evidence>
<feature type="transmembrane region" description="Helical" evidence="14">
    <location>
        <begin position="66"/>
        <end position="86"/>
    </location>
</feature>
<keyword evidence="4" id="KW-0813">Transport</keyword>
<dbReference type="InterPro" id="IPR006153">
    <property type="entry name" value="Cation/H_exchanger_TM"/>
</dbReference>
<evidence type="ECO:0000256" key="12">
    <source>
        <dbReference type="ARBA" id="ARBA00038341"/>
    </source>
</evidence>
<evidence type="ECO:0000259" key="15">
    <source>
        <dbReference type="Pfam" id="PF00999"/>
    </source>
</evidence>
<dbReference type="PANTHER" id="PTHR32468">
    <property type="entry name" value="CATION/H + ANTIPORTER"/>
    <property type="match status" value="1"/>
</dbReference>
<keyword evidence="7" id="KW-0809">Transit peptide</keyword>
<dbReference type="Gene3D" id="1.20.1530.20">
    <property type="match status" value="1"/>
</dbReference>
<keyword evidence="6 14" id="KW-0812">Transmembrane</keyword>
<comment type="subcellular location">
    <subcellularLocation>
        <location evidence="3">Membrane</location>
        <topology evidence="3">Multi-pass membrane protein</topology>
    </subcellularLocation>
    <subcellularLocation>
        <location evidence="2">Plastid</location>
        <location evidence="2">Chloroplast envelope</location>
    </subcellularLocation>
</comment>
<feature type="transmembrane region" description="Helical" evidence="14">
    <location>
        <begin position="36"/>
        <end position="59"/>
    </location>
</feature>
<reference evidence="16" key="1">
    <citation type="journal article" date="2013" name="Nature">
        <title>Draft genome of the wheat A-genome progenitor Triticum urartu.</title>
        <authorList>
            <person name="Ling H.Q."/>
            <person name="Zhao S."/>
            <person name="Liu D."/>
            <person name="Wang J."/>
            <person name="Sun H."/>
            <person name="Zhang C."/>
            <person name="Fan H."/>
            <person name="Li D."/>
            <person name="Dong L."/>
            <person name="Tao Y."/>
            <person name="Gao C."/>
            <person name="Wu H."/>
            <person name="Li Y."/>
            <person name="Cui Y."/>
            <person name="Guo X."/>
            <person name="Zheng S."/>
            <person name="Wang B."/>
            <person name="Yu K."/>
            <person name="Liang Q."/>
            <person name="Yang W."/>
            <person name="Lou X."/>
            <person name="Chen J."/>
            <person name="Feng M."/>
            <person name="Jian J."/>
            <person name="Zhang X."/>
            <person name="Luo G."/>
            <person name="Jiang Y."/>
            <person name="Liu J."/>
            <person name="Wang Z."/>
            <person name="Sha Y."/>
            <person name="Zhang B."/>
            <person name="Wu H."/>
            <person name="Tang D."/>
            <person name="Shen Q."/>
            <person name="Xue P."/>
            <person name="Zou S."/>
            <person name="Wang X."/>
            <person name="Liu X."/>
            <person name="Wang F."/>
            <person name="Yang Y."/>
            <person name="An X."/>
            <person name="Dong Z."/>
            <person name="Zhang K."/>
            <person name="Zhang X."/>
            <person name="Luo M.C."/>
            <person name="Dvorak J."/>
            <person name="Tong Y."/>
            <person name="Wang J."/>
            <person name="Yang H."/>
            <person name="Li Z."/>
            <person name="Wang D."/>
            <person name="Zhang A."/>
            <person name="Wang J."/>
        </authorList>
    </citation>
    <scope>NUCLEOTIDE SEQUENCE</scope>
</reference>
<organism evidence="16">
    <name type="scientific">Triticum urartu</name>
    <name type="common">Red wild einkorn</name>
    <name type="synonym">Crithodium urartu</name>
    <dbReference type="NCBI Taxonomy" id="4572"/>
    <lineage>
        <taxon>Eukaryota</taxon>
        <taxon>Viridiplantae</taxon>
        <taxon>Streptophyta</taxon>
        <taxon>Embryophyta</taxon>
        <taxon>Tracheophyta</taxon>
        <taxon>Spermatophyta</taxon>
        <taxon>Magnoliopsida</taxon>
        <taxon>Liliopsida</taxon>
        <taxon>Poales</taxon>
        <taxon>Poaceae</taxon>
        <taxon>BOP clade</taxon>
        <taxon>Pooideae</taxon>
        <taxon>Triticodae</taxon>
        <taxon>Triticeae</taxon>
        <taxon>Triticinae</taxon>
        <taxon>Triticum</taxon>
    </lineage>
</organism>
<keyword evidence="5" id="KW-0633">Potassium transport</keyword>
<name>M8AF67_TRIUA</name>
<keyword evidence="8" id="KW-0630">Potassium</keyword>
<feature type="transmembrane region" description="Helical" evidence="14">
    <location>
        <begin position="98"/>
        <end position="121"/>
    </location>
</feature>
<evidence type="ECO:0000256" key="9">
    <source>
        <dbReference type="ARBA" id="ARBA00022989"/>
    </source>
</evidence>
<dbReference type="Pfam" id="PF00999">
    <property type="entry name" value="Na_H_Exchanger"/>
    <property type="match status" value="1"/>
</dbReference>
<feature type="transmembrane region" description="Helical" evidence="14">
    <location>
        <begin position="236"/>
        <end position="255"/>
    </location>
</feature>
<evidence type="ECO:0000256" key="5">
    <source>
        <dbReference type="ARBA" id="ARBA00022538"/>
    </source>
</evidence>
<feature type="transmembrane region" description="Helical" evidence="14">
    <location>
        <begin position="175"/>
        <end position="194"/>
    </location>
</feature>
<dbReference type="GO" id="GO:0012505">
    <property type="term" value="C:endomembrane system"/>
    <property type="evidence" value="ECO:0007669"/>
    <property type="project" value="TreeGrafter"/>
</dbReference>
<evidence type="ECO:0000256" key="3">
    <source>
        <dbReference type="ARBA" id="ARBA00004141"/>
    </source>
</evidence>
<feature type="compositionally biased region" description="Basic and acidic residues" evidence="13">
    <location>
        <begin position="631"/>
        <end position="644"/>
    </location>
</feature>
<feature type="compositionally biased region" description="Basic and acidic residues" evidence="13">
    <location>
        <begin position="584"/>
        <end position="596"/>
    </location>
</feature>
<evidence type="ECO:0000256" key="10">
    <source>
        <dbReference type="ARBA" id="ARBA00023065"/>
    </source>
</evidence>
<dbReference type="GO" id="GO:1902600">
    <property type="term" value="P:proton transmembrane transport"/>
    <property type="evidence" value="ECO:0007669"/>
    <property type="project" value="InterPro"/>
</dbReference>
<comment type="function">
    <text evidence="1">May function as sodium-coupled metabolite transporter across the chloroplast envelope.</text>
</comment>
<sequence>MSLAGEVAVNRSLYCLEPNSRPTSSGVFAGDDPLKFYFPLLLYHICIIFILSQAMYAVFRRVGIPLVISQILAGALLGPSFLGHYLPHVGEIFATPRGWVQINTVGGYAFTLHIFTIGVKTDLGMIVKSGKKAIAIAVLGTAAPHLAMYVTALALSDRIPKQWTDTFLLTNLNSWWSLSAFIVVCCTLDDLHLLSSKLGRLAMSAALIGDFANTFAIAGVTSYLLQASPEEKLQRIGFASSLSFTIFIALMGLVARPVILRLIRDVPEGGILSESRLVAVLLISITCSFAGELLGLHATYGPFMLGLMLPGGAPLGVTLAERLDRLVAGVLTPLLIAQGGMRMNVHMVTDASTCGLLEVFLVVGILAKFVACMVPCLYCQIPVRESVAVGLMMNFKGITEVVYASAFMDSKVLDDEAYAAFMMNVLVVGAATGAAVKYMYHPEENEHLELGVLGDLLTSADFGSRLSTLVVQQQTRAAAGKAKTAVNQKGLQGGAAGNQAMQRALGDADKFKPELLKQGKVNPLDGAVGEVGTSDGDNTEGAERQRWRHRDARIWVRAPSLVGRSEMISPRTASGRSLMVSSAGDRDKTEKPHEGNKSSNFEAHNLAKHALTLQINCDFGIFVTSSTGHLDTTKDPDSEEDKLGKGKKNGSAKGQQHNPAGHGNNGKRKADNSLDFVANTNTQENGQRHKGFIVEVFHPEWRGRLSVCWFIRVLALKGQVVRGGFRMKALWFTSLGGEGGEEGGASRLSRGQGYAEGGR</sequence>
<feature type="transmembrane region" description="Helical" evidence="14">
    <location>
        <begin position="201"/>
        <end position="224"/>
    </location>
</feature>
<feature type="domain" description="Cation/H+ exchanger transmembrane" evidence="15">
    <location>
        <begin position="55"/>
        <end position="430"/>
    </location>
</feature>
<feature type="transmembrane region" description="Helical" evidence="14">
    <location>
        <begin position="133"/>
        <end position="155"/>
    </location>
</feature>
<evidence type="ECO:0000256" key="1">
    <source>
        <dbReference type="ARBA" id="ARBA00003198"/>
    </source>
</evidence>
<feature type="region of interest" description="Disordered" evidence="13">
    <location>
        <begin position="738"/>
        <end position="759"/>
    </location>
</feature>
<dbReference type="AlphaFoldDB" id="M8AF67"/>
<feature type="region of interest" description="Disordered" evidence="13">
    <location>
        <begin position="522"/>
        <end position="546"/>
    </location>
</feature>
<evidence type="ECO:0000313" key="16">
    <source>
        <dbReference type="EMBL" id="EMS59304.1"/>
    </source>
</evidence>